<accession>A0A4Z2ISL8</accession>
<dbReference type="EMBL" id="SRLO01000049">
    <property type="protein sequence ID" value="TNN80990.1"/>
    <property type="molecule type" value="Genomic_DNA"/>
</dbReference>
<reference evidence="1 2" key="1">
    <citation type="submission" date="2019-03" db="EMBL/GenBank/DDBJ databases">
        <title>First draft genome of Liparis tanakae, snailfish: a comprehensive survey of snailfish specific genes.</title>
        <authorList>
            <person name="Kim W."/>
            <person name="Song I."/>
            <person name="Jeong J.-H."/>
            <person name="Kim D."/>
            <person name="Kim S."/>
            <person name="Ryu S."/>
            <person name="Song J.Y."/>
            <person name="Lee S.K."/>
        </authorList>
    </citation>
    <scope>NUCLEOTIDE SEQUENCE [LARGE SCALE GENOMIC DNA]</scope>
    <source>
        <tissue evidence="1">Muscle</tissue>
    </source>
</reference>
<sequence length="196" mass="21934">MSKSCISFSAILLPTHCRAPNPNARERNPPTPPPFWPSSLLLAQRPGSKRCGSLNTSELLPRGTPVYWPPAAASEPRACEDDSRWYPFWILASAARRQDRMSRRKRSGLGSMVRLRFPSSPLPSLSTLACNIWQKSFATTSSKGRNRFTEALIITSLLSSRRPSERNSSAMSSGNMMFTLLWVPTCSLHTDTHRKE</sequence>
<protein>
    <submittedName>
        <fullName evidence="1">Uncharacterized protein</fullName>
    </submittedName>
</protein>
<organism evidence="1 2">
    <name type="scientific">Liparis tanakae</name>
    <name type="common">Tanaka's snailfish</name>
    <dbReference type="NCBI Taxonomy" id="230148"/>
    <lineage>
        <taxon>Eukaryota</taxon>
        <taxon>Metazoa</taxon>
        <taxon>Chordata</taxon>
        <taxon>Craniata</taxon>
        <taxon>Vertebrata</taxon>
        <taxon>Euteleostomi</taxon>
        <taxon>Actinopterygii</taxon>
        <taxon>Neopterygii</taxon>
        <taxon>Teleostei</taxon>
        <taxon>Neoteleostei</taxon>
        <taxon>Acanthomorphata</taxon>
        <taxon>Eupercaria</taxon>
        <taxon>Perciformes</taxon>
        <taxon>Cottioidei</taxon>
        <taxon>Cottales</taxon>
        <taxon>Liparidae</taxon>
        <taxon>Liparis</taxon>
    </lineage>
</organism>
<evidence type="ECO:0000313" key="2">
    <source>
        <dbReference type="Proteomes" id="UP000314294"/>
    </source>
</evidence>
<dbReference type="Proteomes" id="UP000314294">
    <property type="component" value="Unassembled WGS sequence"/>
</dbReference>
<evidence type="ECO:0000313" key="1">
    <source>
        <dbReference type="EMBL" id="TNN80990.1"/>
    </source>
</evidence>
<name>A0A4Z2ISL8_9TELE</name>
<keyword evidence="2" id="KW-1185">Reference proteome</keyword>
<gene>
    <name evidence="1" type="ORF">EYF80_008646</name>
</gene>
<dbReference type="AlphaFoldDB" id="A0A4Z2ISL8"/>
<proteinExistence type="predicted"/>
<comment type="caution">
    <text evidence="1">The sequence shown here is derived from an EMBL/GenBank/DDBJ whole genome shotgun (WGS) entry which is preliminary data.</text>
</comment>